<dbReference type="EMBL" id="JBHUHP010000009">
    <property type="protein sequence ID" value="MFD2091665.1"/>
    <property type="molecule type" value="Genomic_DNA"/>
</dbReference>
<evidence type="ECO:0008006" key="3">
    <source>
        <dbReference type="Google" id="ProtNLM"/>
    </source>
</evidence>
<evidence type="ECO:0000313" key="2">
    <source>
        <dbReference type="Proteomes" id="UP001597402"/>
    </source>
</evidence>
<proteinExistence type="predicted"/>
<reference evidence="2" key="1">
    <citation type="journal article" date="2019" name="Int. J. Syst. Evol. Microbiol.">
        <title>The Global Catalogue of Microorganisms (GCM) 10K type strain sequencing project: providing services to taxonomists for standard genome sequencing and annotation.</title>
        <authorList>
            <consortium name="The Broad Institute Genomics Platform"/>
            <consortium name="The Broad Institute Genome Sequencing Center for Infectious Disease"/>
            <person name="Wu L."/>
            <person name="Ma J."/>
        </authorList>
    </citation>
    <scope>NUCLEOTIDE SEQUENCE [LARGE SCALE GENOMIC DNA]</scope>
    <source>
        <strain evidence="2">JCM 3338</strain>
    </source>
</reference>
<protein>
    <recommendedName>
        <fullName evidence="3">Excreted virulence factor EspC (Type VII ESX diderm)</fullName>
    </recommendedName>
</protein>
<name>A0ABW4X8A8_9ACTN</name>
<keyword evidence="2" id="KW-1185">Reference proteome</keyword>
<comment type="caution">
    <text evidence="1">The sequence shown here is derived from an EMBL/GenBank/DDBJ whole genome shotgun (WGS) entry which is preliminary data.</text>
</comment>
<evidence type="ECO:0000313" key="1">
    <source>
        <dbReference type="EMBL" id="MFD2091665.1"/>
    </source>
</evidence>
<dbReference type="Proteomes" id="UP001597402">
    <property type="component" value="Unassembled WGS sequence"/>
</dbReference>
<sequence length="119" mass="11669">MSSPVPAGPIPAPPTPPGPVVVRPEAVTGLAGELTLLAAELSDDAHRCRAAAGSLTVALDGEEGWSAGAAAIAWARLEEVLAERTAALAETLAAAAGAYVAEDARLAAGIGPDSPAAPR</sequence>
<gene>
    <name evidence="1" type="ORF">ACFSHS_08770</name>
</gene>
<accession>A0ABW4X8A8</accession>
<dbReference type="RefSeq" id="WP_376874169.1">
    <property type="nucleotide sequence ID" value="NZ_JBHUHP010000009.1"/>
</dbReference>
<organism evidence="1 2">
    <name type="scientific">Blastococcus deserti</name>
    <dbReference type="NCBI Taxonomy" id="2259033"/>
    <lineage>
        <taxon>Bacteria</taxon>
        <taxon>Bacillati</taxon>
        <taxon>Actinomycetota</taxon>
        <taxon>Actinomycetes</taxon>
        <taxon>Geodermatophilales</taxon>
        <taxon>Geodermatophilaceae</taxon>
        <taxon>Blastococcus</taxon>
    </lineage>
</organism>